<reference evidence="3" key="1">
    <citation type="submission" date="2016-10" db="EMBL/GenBank/DDBJ databases">
        <authorList>
            <person name="Varghese N."/>
            <person name="Submissions S."/>
        </authorList>
    </citation>
    <scope>NUCLEOTIDE SEQUENCE [LARGE SCALE GENOMIC DNA]</scope>
    <source>
        <strain evidence="3">DSM 26348</strain>
    </source>
</reference>
<evidence type="ECO:0000313" key="2">
    <source>
        <dbReference type="EMBL" id="SFJ66586.1"/>
    </source>
</evidence>
<dbReference type="EMBL" id="FOQD01000028">
    <property type="protein sequence ID" value="SFJ66586.1"/>
    <property type="molecule type" value="Genomic_DNA"/>
</dbReference>
<keyword evidence="3" id="KW-1185">Reference proteome</keyword>
<dbReference type="STRING" id="1576369.SAMN05421753_1287"/>
<dbReference type="RefSeq" id="WP_139228700.1">
    <property type="nucleotide sequence ID" value="NZ_FOQD01000028.1"/>
</dbReference>
<evidence type="ECO:0000256" key="1">
    <source>
        <dbReference type="SAM" id="SignalP"/>
    </source>
</evidence>
<evidence type="ECO:0000313" key="3">
    <source>
        <dbReference type="Proteomes" id="UP000199518"/>
    </source>
</evidence>
<gene>
    <name evidence="2" type="ORF">SAMN05421753_1287</name>
</gene>
<accession>A0A1I3TA92</accession>
<name>A0A1I3TA92_9PLAN</name>
<keyword evidence="1" id="KW-0732">Signal</keyword>
<proteinExistence type="predicted"/>
<dbReference type="OrthoDB" id="254495at2"/>
<feature type="chain" id="PRO_5011744829" evidence="1">
    <location>
        <begin position="23"/>
        <end position="184"/>
    </location>
</feature>
<feature type="signal peptide" evidence="1">
    <location>
        <begin position="1"/>
        <end position="22"/>
    </location>
</feature>
<organism evidence="2 3">
    <name type="scientific">Planctomicrobium piriforme</name>
    <dbReference type="NCBI Taxonomy" id="1576369"/>
    <lineage>
        <taxon>Bacteria</taxon>
        <taxon>Pseudomonadati</taxon>
        <taxon>Planctomycetota</taxon>
        <taxon>Planctomycetia</taxon>
        <taxon>Planctomycetales</taxon>
        <taxon>Planctomycetaceae</taxon>
        <taxon>Planctomicrobium</taxon>
    </lineage>
</organism>
<dbReference type="AlphaFoldDB" id="A0A1I3TA92"/>
<sequence>MLRASTLLALFILMNGCATVFSEPNVATSTPQHCPPEKLAALPPGARVKIFETSSTEFTRFTFGTVLKSAPEGIVLINCDRRTQGTIGVPIVSKVPHFNRLYKNTGIGAERLPVLWIPVSEVATAHVIEPAPADYVPPHIDIEMTDDPFVEMVGVDFEFSTGQAVLSKTNSSDPSAGSSRASSP</sequence>
<dbReference type="Proteomes" id="UP000199518">
    <property type="component" value="Unassembled WGS sequence"/>
</dbReference>
<protein>
    <submittedName>
        <fullName evidence="2">Uncharacterized protein</fullName>
    </submittedName>
</protein>